<dbReference type="GO" id="GO:0005829">
    <property type="term" value="C:cytosol"/>
    <property type="evidence" value="ECO:0007669"/>
    <property type="project" value="TreeGrafter"/>
</dbReference>
<proteinExistence type="inferred from homology"/>
<dbReference type="Pfam" id="PF00069">
    <property type="entry name" value="Pkinase"/>
    <property type="match status" value="1"/>
</dbReference>
<evidence type="ECO:0000256" key="11">
    <source>
        <dbReference type="SAM" id="MobiDB-lite"/>
    </source>
</evidence>
<dbReference type="PROSITE" id="PS50011">
    <property type="entry name" value="PROTEIN_KINASE_DOM"/>
    <property type="match status" value="1"/>
</dbReference>
<evidence type="ECO:0000256" key="4">
    <source>
        <dbReference type="ARBA" id="ARBA00022741"/>
    </source>
</evidence>
<dbReference type="InterPro" id="IPR000719">
    <property type="entry name" value="Prot_kinase_dom"/>
</dbReference>
<dbReference type="AlphaFoldDB" id="A0A367KAG7"/>
<dbReference type="CDD" id="cd13994">
    <property type="entry name" value="STKc_HAL4_like"/>
    <property type="match status" value="1"/>
</dbReference>
<comment type="catalytic activity">
    <reaction evidence="8">
        <text>L-seryl-[protein] + ATP = O-phospho-L-seryl-[protein] + ADP + H(+)</text>
        <dbReference type="Rhea" id="RHEA:17989"/>
        <dbReference type="Rhea" id="RHEA-COMP:9863"/>
        <dbReference type="Rhea" id="RHEA-COMP:11604"/>
        <dbReference type="ChEBI" id="CHEBI:15378"/>
        <dbReference type="ChEBI" id="CHEBI:29999"/>
        <dbReference type="ChEBI" id="CHEBI:30616"/>
        <dbReference type="ChEBI" id="CHEBI:83421"/>
        <dbReference type="ChEBI" id="CHEBI:456216"/>
        <dbReference type="EC" id="2.7.11.1"/>
    </reaction>
</comment>
<dbReference type="GO" id="GO:0030003">
    <property type="term" value="P:intracellular monoatomic cation homeostasis"/>
    <property type="evidence" value="ECO:0007669"/>
    <property type="project" value="TreeGrafter"/>
</dbReference>
<dbReference type="InterPro" id="IPR011009">
    <property type="entry name" value="Kinase-like_dom_sf"/>
</dbReference>
<evidence type="ECO:0000256" key="8">
    <source>
        <dbReference type="ARBA" id="ARBA00048679"/>
    </source>
</evidence>
<accession>A0A367KAG7</accession>
<evidence type="ECO:0000256" key="1">
    <source>
        <dbReference type="ARBA" id="ARBA00012513"/>
    </source>
</evidence>
<dbReference type="GO" id="GO:0005524">
    <property type="term" value="F:ATP binding"/>
    <property type="evidence" value="ECO:0007669"/>
    <property type="project" value="UniProtKB-UniRule"/>
</dbReference>
<evidence type="ECO:0000256" key="6">
    <source>
        <dbReference type="ARBA" id="ARBA00022840"/>
    </source>
</evidence>
<dbReference type="Proteomes" id="UP000252139">
    <property type="component" value="Unassembled WGS sequence"/>
</dbReference>
<evidence type="ECO:0000313" key="14">
    <source>
        <dbReference type="Proteomes" id="UP000252139"/>
    </source>
</evidence>
<dbReference type="InterPro" id="IPR008271">
    <property type="entry name" value="Ser/Thr_kinase_AS"/>
</dbReference>
<dbReference type="InterPro" id="IPR017441">
    <property type="entry name" value="Protein_kinase_ATP_BS"/>
</dbReference>
<dbReference type="SUPFAM" id="SSF56112">
    <property type="entry name" value="Protein kinase-like (PK-like)"/>
    <property type="match status" value="1"/>
</dbReference>
<sequence length="447" mass="51183">MGFFQTIFHGKKGDLNNQLEQDVITPTQSHDYSRFQLFDDGTHAHHLSLPPPNRIIHGLMGIAHKSLRLTTQWADRKPTIDEIKKERAALDQCLHRQSDDRSLSDKWGICQETIGKGTSGVVKIAHKLDDSGEHLYAVKELRKKTNESSKDYIKRLTSEYLISSTVQHTNVIQTYDLLPLNDISPVFCQVMEFSGGGDLFDILVDSPDGLEAPEANCFFKQLMRGVDYLHDIGIAHRDLKPENLLLTVTGCLKITDFGSAVCFRGMTIDSDGEEKKDDCEKIHMAHGLVGSEPYIAPEEFTQEIYDARAVDVWSCGIIYLALRKATHPWQLAKSGEDEAYDKYLKFRQLLDEERENARKESAIRKQNMSEEEKEQERLRREQDLLKAKETIRRKAKEAKIDTLEGLDIQAKKIIYRMLDPQPKKRITAIDVLNSDWCEKIYCCQPNE</sequence>
<evidence type="ECO:0000259" key="12">
    <source>
        <dbReference type="PROSITE" id="PS50011"/>
    </source>
</evidence>
<dbReference type="PROSITE" id="PS00107">
    <property type="entry name" value="PROTEIN_KINASE_ATP"/>
    <property type="match status" value="1"/>
</dbReference>
<dbReference type="PROSITE" id="PS00108">
    <property type="entry name" value="PROTEIN_KINASE_ST"/>
    <property type="match status" value="1"/>
</dbReference>
<evidence type="ECO:0000313" key="13">
    <source>
        <dbReference type="EMBL" id="RCH98831.1"/>
    </source>
</evidence>
<comment type="catalytic activity">
    <reaction evidence="7">
        <text>L-threonyl-[protein] + ATP = O-phospho-L-threonyl-[protein] + ADP + H(+)</text>
        <dbReference type="Rhea" id="RHEA:46608"/>
        <dbReference type="Rhea" id="RHEA-COMP:11060"/>
        <dbReference type="Rhea" id="RHEA-COMP:11605"/>
        <dbReference type="ChEBI" id="CHEBI:15378"/>
        <dbReference type="ChEBI" id="CHEBI:30013"/>
        <dbReference type="ChEBI" id="CHEBI:30616"/>
        <dbReference type="ChEBI" id="CHEBI:61977"/>
        <dbReference type="ChEBI" id="CHEBI:456216"/>
        <dbReference type="EC" id="2.7.11.1"/>
    </reaction>
</comment>
<evidence type="ECO:0000256" key="2">
    <source>
        <dbReference type="ARBA" id="ARBA00022527"/>
    </source>
</evidence>
<keyword evidence="2 10" id="KW-0723">Serine/threonine-protein kinase</keyword>
<feature type="domain" description="Protein kinase" evidence="12">
    <location>
        <begin position="108"/>
        <end position="437"/>
    </location>
</feature>
<keyword evidence="5 13" id="KW-0418">Kinase</keyword>
<keyword evidence="4 9" id="KW-0547">Nucleotide-binding</keyword>
<feature type="region of interest" description="Disordered" evidence="11">
    <location>
        <begin position="357"/>
        <end position="377"/>
    </location>
</feature>
<gene>
    <name evidence="13" type="primary">SAT4_5</name>
    <name evidence="13" type="ORF">CU097_011308</name>
</gene>
<dbReference type="GO" id="GO:0004674">
    <property type="term" value="F:protein serine/threonine kinase activity"/>
    <property type="evidence" value="ECO:0007669"/>
    <property type="project" value="UniProtKB-KW"/>
</dbReference>
<keyword evidence="14" id="KW-1185">Reference proteome</keyword>
<organism evidence="13 14">
    <name type="scientific">Rhizopus azygosporus</name>
    <name type="common">Rhizopus microsporus var. azygosporus</name>
    <dbReference type="NCBI Taxonomy" id="86630"/>
    <lineage>
        <taxon>Eukaryota</taxon>
        <taxon>Fungi</taxon>
        <taxon>Fungi incertae sedis</taxon>
        <taxon>Mucoromycota</taxon>
        <taxon>Mucoromycotina</taxon>
        <taxon>Mucoromycetes</taxon>
        <taxon>Mucorales</taxon>
        <taxon>Mucorineae</taxon>
        <taxon>Rhizopodaceae</taxon>
        <taxon>Rhizopus</taxon>
    </lineage>
</organism>
<evidence type="ECO:0000256" key="5">
    <source>
        <dbReference type="ARBA" id="ARBA00022777"/>
    </source>
</evidence>
<dbReference type="EMBL" id="PJQL01000167">
    <property type="protein sequence ID" value="RCH98831.1"/>
    <property type="molecule type" value="Genomic_DNA"/>
</dbReference>
<dbReference type="Gene3D" id="3.30.200.20">
    <property type="entry name" value="Phosphorylase Kinase, domain 1"/>
    <property type="match status" value="1"/>
</dbReference>
<evidence type="ECO:0000256" key="7">
    <source>
        <dbReference type="ARBA" id="ARBA00047899"/>
    </source>
</evidence>
<comment type="similarity">
    <text evidence="10">Belongs to the protein kinase superfamily.</text>
</comment>
<reference evidence="13 14" key="1">
    <citation type="journal article" date="2018" name="G3 (Bethesda)">
        <title>Phylogenetic and Phylogenomic Definition of Rhizopus Species.</title>
        <authorList>
            <person name="Gryganskyi A.P."/>
            <person name="Golan J."/>
            <person name="Dolatabadi S."/>
            <person name="Mondo S."/>
            <person name="Robb S."/>
            <person name="Idnurm A."/>
            <person name="Muszewska A."/>
            <person name="Steczkiewicz K."/>
            <person name="Masonjones S."/>
            <person name="Liao H.L."/>
            <person name="Gajdeczka M.T."/>
            <person name="Anike F."/>
            <person name="Vuek A."/>
            <person name="Anishchenko I.M."/>
            <person name="Voigt K."/>
            <person name="de Hoog G.S."/>
            <person name="Smith M.E."/>
            <person name="Heitman J."/>
            <person name="Vilgalys R."/>
            <person name="Stajich J.E."/>
        </authorList>
    </citation>
    <scope>NUCLEOTIDE SEQUENCE [LARGE SCALE GENOMIC DNA]</scope>
    <source>
        <strain evidence="13 14">CBS 357.93</strain>
    </source>
</reference>
<dbReference type="SMART" id="SM00220">
    <property type="entry name" value="S_TKc"/>
    <property type="match status" value="1"/>
</dbReference>
<evidence type="ECO:0000256" key="9">
    <source>
        <dbReference type="PROSITE-ProRule" id="PRU10141"/>
    </source>
</evidence>
<dbReference type="PANTHER" id="PTHR24343:SF558">
    <property type="entry name" value="PROTEIN KINASE DOMAIN-CONTAINING PROTEIN"/>
    <property type="match status" value="1"/>
</dbReference>
<dbReference type="OrthoDB" id="6513151at2759"/>
<dbReference type="CDD" id="cd22249">
    <property type="entry name" value="UDM1_RNF168_RNF169-like"/>
    <property type="match status" value="1"/>
</dbReference>
<evidence type="ECO:0000256" key="3">
    <source>
        <dbReference type="ARBA" id="ARBA00022679"/>
    </source>
</evidence>
<dbReference type="STRING" id="86630.A0A367KAG7"/>
<dbReference type="EC" id="2.7.11.1" evidence="1"/>
<keyword evidence="6 9" id="KW-0067">ATP-binding</keyword>
<name>A0A367KAG7_RHIAZ</name>
<feature type="binding site" evidence="9">
    <location>
        <position position="139"/>
    </location>
    <ligand>
        <name>ATP</name>
        <dbReference type="ChEBI" id="CHEBI:30616"/>
    </ligand>
</feature>
<keyword evidence="3" id="KW-0808">Transferase</keyword>
<evidence type="ECO:0000256" key="10">
    <source>
        <dbReference type="RuleBase" id="RU000304"/>
    </source>
</evidence>
<dbReference type="Gene3D" id="1.10.510.10">
    <property type="entry name" value="Transferase(Phosphotransferase) domain 1"/>
    <property type="match status" value="1"/>
</dbReference>
<dbReference type="PANTHER" id="PTHR24343">
    <property type="entry name" value="SERINE/THREONINE KINASE"/>
    <property type="match status" value="1"/>
</dbReference>
<protein>
    <recommendedName>
        <fullName evidence="1">non-specific serine/threonine protein kinase</fullName>
        <ecNumber evidence="1">2.7.11.1</ecNumber>
    </recommendedName>
</protein>
<comment type="caution">
    <text evidence="13">The sequence shown here is derived from an EMBL/GenBank/DDBJ whole genome shotgun (WGS) entry which is preliminary data.</text>
</comment>